<sequence>MHLSLTDKFVNLTDIPTPTSKSHFITLGPPEFSVEQQLSVDASFTKRQFYG</sequence>
<evidence type="ECO:0000313" key="1">
    <source>
        <dbReference type="EMBL" id="GEN84746.1"/>
    </source>
</evidence>
<dbReference type="AlphaFoldDB" id="A0A511ZBC6"/>
<gene>
    <name evidence="1" type="ORF">SLU01_30580</name>
</gene>
<evidence type="ECO:0000313" key="2">
    <source>
        <dbReference type="Proteomes" id="UP000321901"/>
    </source>
</evidence>
<protein>
    <submittedName>
        <fullName evidence="1">Uncharacterized protein</fullName>
    </submittedName>
</protein>
<dbReference type="EMBL" id="BJYL01000046">
    <property type="protein sequence ID" value="GEN84746.1"/>
    <property type="molecule type" value="Genomic_DNA"/>
</dbReference>
<reference evidence="1 2" key="1">
    <citation type="submission" date="2019-07" db="EMBL/GenBank/DDBJ databases">
        <title>Whole genome shotgun sequence of Sporosarcina luteola NBRC 105378.</title>
        <authorList>
            <person name="Hosoyama A."/>
            <person name="Uohara A."/>
            <person name="Ohji S."/>
            <person name="Ichikawa N."/>
        </authorList>
    </citation>
    <scope>NUCLEOTIDE SEQUENCE [LARGE SCALE GENOMIC DNA]</scope>
    <source>
        <strain evidence="1 2">NBRC 105378</strain>
    </source>
</reference>
<comment type="caution">
    <text evidence="1">The sequence shown here is derived from an EMBL/GenBank/DDBJ whole genome shotgun (WGS) entry which is preliminary data.</text>
</comment>
<organism evidence="1 2">
    <name type="scientific">Sporosarcina luteola</name>
    <dbReference type="NCBI Taxonomy" id="582850"/>
    <lineage>
        <taxon>Bacteria</taxon>
        <taxon>Bacillati</taxon>
        <taxon>Bacillota</taxon>
        <taxon>Bacilli</taxon>
        <taxon>Bacillales</taxon>
        <taxon>Caryophanaceae</taxon>
        <taxon>Sporosarcina</taxon>
    </lineage>
</organism>
<keyword evidence="2" id="KW-1185">Reference proteome</keyword>
<dbReference type="Proteomes" id="UP000321901">
    <property type="component" value="Unassembled WGS sequence"/>
</dbReference>
<proteinExistence type="predicted"/>
<accession>A0A511ZBC6</accession>
<name>A0A511ZBC6_9BACL</name>